<proteinExistence type="predicted"/>
<keyword evidence="2" id="KW-1185">Reference proteome</keyword>
<accession>A0ABM1TJD4</accession>
<evidence type="ECO:0000313" key="3">
    <source>
        <dbReference type="RefSeq" id="XP_022255990.1"/>
    </source>
</evidence>
<feature type="non-terminal residue" evidence="3">
    <location>
        <position position="1"/>
    </location>
</feature>
<feature type="domain" description="CNH" evidence="1">
    <location>
        <begin position="27"/>
        <end position="226"/>
    </location>
</feature>
<dbReference type="PROSITE" id="PS50219">
    <property type="entry name" value="CNH"/>
    <property type="match status" value="1"/>
</dbReference>
<sequence>CFWTEQLLLSFNCIQPWKAQCFYPDFPHDVVCGDSWGDNRLILAAEAGAFLLEEGVIHRPIFDRTVQIKQVNVVEEHGILIFRADKGKDSRIYVFSLSDFDSETRESGGVRNKSDLRDHRLEKTKGCHLYAISRPCDSHLRMVVAFGRRLLVFQWRHTAAWCASLDTDTVDGFQFIRELPVSEPVQLITLVDSPIKDADNQICVAYKHQFDLVNEKNGDTLTLHFC</sequence>
<evidence type="ECO:0000313" key="2">
    <source>
        <dbReference type="Proteomes" id="UP000694941"/>
    </source>
</evidence>
<protein>
    <submittedName>
        <fullName evidence="3">GTPase-activating Rap/Ran-GAP domain-like protein 3</fullName>
    </submittedName>
</protein>
<dbReference type="GeneID" id="111088933"/>
<name>A0ABM1TJD4_LIMPO</name>
<dbReference type="Proteomes" id="UP000694941">
    <property type="component" value="Unplaced"/>
</dbReference>
<evidence type="ECO:0000259" key="1">
    <source>
        <dbReference type="PROSITE" id="PS50219"/>
    </source>
</evidence>
<dbReference type="InterPro" id="IPR001180">
    <property type="entry name" value="CNH_dom"/>
</dbReference>
<dbReference type="Pfam" id="PF00780">
    <property type="entry name" value="CNH"/>
    <property type="match status" value="1"/>
</dbReference>
<organism evidence="2 3">
    <name type="scientific">Limulus polyphemus</name>
    <name type="common">Atlantic horseshoe crab</name>
    <dbReference type="NCBI Taxonomy" id="6850"/>
    <lineage>
        <taxon>Eukaryota</taxon>
        <taxon>Metazoa</taxon>
        <taxon>Ecdysozoa</taxon>
        <taxon>Arthropoda</taxon>
        <taxon>Chelicerata</taxon>
        <taxon>Merostomata</taxon>
        <taxon>Xiphosura</taxon>
        <taxon>Limulidae</taxon>
        <taxon>Limulus</taxon>
    </lineage>
</organism>
<reference evidence="3" key="1">
    <citation type="submission" date="2025-08" db="UniProtKB">
        <authorList>
            <consortium name="RefSeq"/>
        </authorList>
    </citation>
    <scope>IDENTIFICATION</scope>
    <source>
        <tissue evidence="3">Muscle</tissue>
    </source>
</reference>
<gene>
    <name evidence="3" type="primary">LOC111088933</name>
</gene>
<dbReference type="RefSeq" id="XP_022255990.1">
    <property type="nucleotide sequence ID" value="XM_022400282.1"/>
</dbReference>